<dbReference type="InterPro" id="IPR011629">
    <property type="entry name" value="CobW-like_C"/>
</dbReference>
<evidence type="ECO:0000256" key="3">
    <source>
        <dbReference type="ARBA" id="ARBA00023186"/>
    </source>
</evidence>
<evidence type="ECO:0000259" key="7">
    <source>
        <dbReference type="SMART" id="SM00833"/>
    </source>
</evidence>
<sequence length="411" mass="45391">MSAIPVTVLSGGLGAGKTTLLNHLLRTAGDRELAVLVNDMGQVNVDAELVAEGSDLDAGGVAELSNGCICCELQDDLETAVVRLAREREFDHLLVESSGISEPEPVARLFTTSSRVAARYDLDALVTVLDTRRFLDAFAGEDVPERRTDPDEADRPLSDLLIEQLEVANLVLLNKVDLCEPDELEEAEALVRALRPDAEVRRTEFSAIDPDELLGIDLFDPGQLGEGAGWQRALEGVEGESETSETDDRDRSHDGHGDHDHRHPDEVYGVDSITVRERRPVHPERFAAFLRELPDDVVRSKGVAWLPGRDAKVDISQAGPSVRATSEGPWIAALPDVQRDLYRSNRPDLAWHDEHGDRRTELVFIGTDLEDEPLRSRLRDCLVTDDEWERAEALEDPFPGEDDEAVVLRGP</sequence>
<dbReference type="OrthoDB" id="359387at2157"/>
<dbReference type="STRING" id="1227498.C492_12035"/>
<dbReference type="InterPro" id="IPR003495">
    <property type="entry name" value="CobW/HypB/UreG_nucleotide-bd"/>
</dbReference>
<evidence type="ECO:0000313" key="8">
    <source>
        <dbReference type="EMBL" id="ELY58544.1"/>
    </source>
</evidence>
<dbReference type="AlphaFoldDB" id="L9X9X6"/>
<keyword evidence="3" id="KW-0143">Chaperone</keyword>
<dbReference type="PANTHER" id="PTHR43603:SF1">
    <property type="entry name" value="ZINC-REGULATED GTPASE METALLOPROTEIN ACTIVATOR 1"/>
    <property type="match status" value="1"/>
</dbReference>
<evidence type="ECO:0000256" key="6">
    <source>
        <dbReference type="SAM" id="MobiDB-lite"/>
    </source>
</evidence>
<keyword evidence="2" id="KW-0378">Hydrolase</keyword>
<gene>
    <name evidence="8" type="ORF">C492_12035</name>
</gene>
<keyword evidence="9" id="KW-1185">Reference proteome</keyword>
<keyword evidence="1" id="KW-0547">Nucleotide-binding</keyword>
<dbReference type="Pfam" id="PF07683">
    <property type="entry name" value="CobW_C"/>
    <property type="match status" value="1"/>
</dbReference>
<dbReference type="InterPro" id="IPR027417">
    <property type="entry name" value="P-loop_NTPase"/>
</dbReference>
<accession>L9X9X6</accession>
<comment type="similarity">
    <text evidence="4">Belongs to the SIMIBI class G3E GTPase family. ZNG1 subfamily.</text>
</comment>
<dbReference type="SMART" id="SM00833">
    <property type="entry name" value="CobW_C"/>
    <property type="match status" value="1"/>
</dbReference>
<evidence type="ECO:0000313" key="9">
    <source>
        <dbReference type="Proteomes" id="UP000011531"/>
    </source>
</evidence>
<feature type="domain" description="CobW C-terminal" evidence="7">
    <location>
        <begin position="270"/>
        <end position="382"/>
    </location>
</feature>
<evidence type="ECO:0000256" key="2">
    <source>
        <dbReference type="ARBA" id="ARBA00022801"/>
    </source>
</evidence>
<dbReference type="InterPro" id="IPR051927">
    <property type="entry name" value="Zn_Chap_cDPG_Synth"/>
</dbReference>
<reference evidence="8 9" key="1">
    <citation type="journal article" date="2014" name="PLoS Genet.">
        <title>Phylogenetically driven sequencing of extremely halophilic archaea reveals strategies for static and dynamic osmo-response.</title>
        <authorList>
            <person name="Becker E.A."/>
            <person name="Seitzer P.M."/>
            <person name="Tritt A."/>
            <person name="Larsen D."/>
            <person name="Krusor M."/>
            <person name="Yao A.I."/>
            <person name="Wu D."/>
            <person name="Madern D."/>
            <person name="Eisen J.A."/>
            <person name="Darling A.E."/>
            <person name="Facciotti M.T."/>
        </authorList>
    </citation>
    <scope>NUCLEOTIDE SEQUENCE [LARGE SCALE GENOMIC DNA]</scope>
    <source>
        <strain evidence="8 9">DSM 18795</strain>
    </source>
</reference>
<dbReference type="Gene3D" id="3.40.50.300">
    <property type="entry name" value="P-loop containing nucleotide triphosphate hydrolases"/>
    <property type="match status" value="1"/>
</dbReference>
<dbReference type="InterPro" id="IPR036627">
    <property type="entry name" value="CobW-likC_sf"/>
</dbReference>
<evidence type="ECO:0000256" key="1">
    <source>
        <dbReference type="ARBA" id="ARBA00022741"/>
    </source>
</evidence>
<feature type="region of interest" description="Disordered" evidence="6">
    <location>
        <begin position="234"/>
        <end position="267"/>
    </location>
</feature>
<dbReference type="SUPFAM" id="SSF52540">
    <property type="entry name" value="P-loop containing nucleoside triphosphate hydrolases"/>
    <property type="match status" value="1"/>
</dbReference>
<dbReference type="Pfam" id="PF02492">
    <property type="entry name" value="cobW"/>
    <property type="match status" value="1"/>
</dbReference>
<dbReference type="CDD" id="cd03112">
    <property type="entry name" value="CobW-like"/>
    <property type="match status" value="1"/>
</dbReference>
<dbReference type="Gene3D" id="3.30.1220.10">
    <property type="entry name" value="CobW-like, C-terminal domain"/>
    <property type="match status" value="1"/>
</dbReference>
<proteinExistence type="inferred from homology"/>
<dbReference type="Proteomes" id="UP000011531">
    <property type="component" value="Unassembled WGS sequence"/>
</dbReference>
<evidence type="ECO:0000256" key="5">
    <source>
        <dbReference type="ARBA" id="ARBA00049117"/>
    </source>
</evidence>
<dbReference type="PATRIC" id="fig|1227498.3.peg.2329"/>
<feature type="compositionally biased region" description="Basic and acidic residues" evidence="6">
    <location>
        <begin position="246"/>
        <end position="266"/>
    </location>
</feature>
<dbReference type="RefSeq" id="WP_008423723.1">
    <property type="nucleotide sequence ID" value="NZ_AOIA01000114.1"/>
</dbReference>
<dbReference type="GO" id="GO:0000166">
    <property type="term" value="F:nucleotide binding"/>
    <property type="evidence" value="ECO:0007669"/>
    <property type="project" value="UniProtKB-KW"/>
</dbReference>
<dbReference type="PANTHER" id="PTHR43603">
    <property type="entry name" value="COBW DOMAIN-CONTAINING PROTEIN DDB_G0274527"/>
    <property type="match status" value="1"/>
</dbReference>
<evidence type="ECO:0000256" key="4">
    <source>
        <dbReference type="ARBA" id="ARBA00034320"/>
    </source>
</evidence>
<dbReference type="EMBL" id="AOIA01000114">
    <property type="protein sequence ID" value="ELY58544.1"/>
    <property type="molecule type" value="Genomic_DNA"/>
</dbReference>
<protein>
    <submittedName>
        <fullName evidence="8">Cobalamin synthesis protein P47K</fullName>
    </submittedName>
</protein>
<organism evidence="8 9">
    <name type="scientific">Natronococcus jeotgali DSM 18795</name>
    <dbReference type="NCBI Taxonomy" id="1227498"/>
    <lineage>
        <taxon>Archaea</taxon>
        <taxon>Methanobacteriati</taxon>
        <taxon>Methanobacteriota</taxon>
        <taxon>Stenosarchaea group</taxon>
        <taxon>Halobacteria</taxon>
        <taxon>Halobacteriales</taxon>
        <taxon>Natrialbaceae</taxon>
        <taxon>Natronococcus</taxon>
    </lineage>
</organism>
<name>L9X9X6_9EURY</name>
<dbReference type="GO" id="GO:0016787">
    <property type="term" value="F:hydrolase activity"/>
    <property type="evidence" value="ECO:0007669"/>
    <property type="project" value="UniProtKB-KW"/>
</dbReference>
<comment type="catalytic activity">
    <reaction evidence="5">
        <text>GTP + H2O = GDP + phosphate + H(+)</text>
        <dbReference type="Rhea" id="RHEA:19669"/>
        <dbReference type="ChEBI" id="CHEBI:15377"/>
        <dbReference type="ChEBI" id="CHEBI:15378"/>
        <dbReference type="ChEBI" id="CHEBI:37565"/>
        <dbReference type="ChEBI" id="CHEBI:43474"/>
        <dbReference type="ChEBI" id="CHEBI:58189"/>
    </reaction>
    <physiologicalReaction direction="left-to-right" evidence="5">
        <dbReference type="Rhea" id="RHEA:19670"/>
    </physiologicalReaction>
</comment>
<comment type="caution">
    <text evidence="8">The sequence shown here is derived from an EMBL/GenBank/DDBJ whole genome shotgun (WGS) entry which is preliminary data.</text>
</comment>
<dbReference type="SUPFAM" id="SSF90002">
    <property type="entry name" value="Hypothetical protein YjiA, C-terminal domain"/>
    <property type="match status" value="1"/>
</dbReference>